<reference evidence="1 2" key="1">
    <citation type="submission" date="2023-06" db="EMBL/GenBank/DDBJ databases">
        <title>Black Yeasts Isolated from many extreme environments.</title>
        <authorList>
            <person name="Coleine C."/>
            <person name="Stajich J.E."/>
            <person name="Selbmann L."/>
        </authorList>
    </citation>
    <scope>NUCLEOTIDE SEQUENCE [LARGE SCALE GENOMIC DNA]</scope>
    <source>
        <strain evidence="1 2">CCFEE 5887</strain>
    </source>
</reference>
<evidence type="ECO:0000313" key="1">
    <source>
        <dbReference type="EMBL" id="KAK5539983.1"/>
    </source>
</evidence>
<evidence type="ECO:0000313" key="2">
    <source>
        <dbReference type="Proteomes" id="UP001345827"/>
    </source>
</evidence>
<dbReference type="Proteomes" id="UP001345827">
    <property type="component" value="Unassembled WGS sequence"/>
</dbReference>
<dbReference type="AlphaFoldDB" id="A0AAV9QGC8"/>
<gene>
    <name evidence="1" type="ORF">LTR25_003688</name>
</gene>
<dbReference type="EMBL" id="JAXLQG010000005">
    <property type="protein sequence ID" value="KAK5539983.1"/>
    <property type="molecule type" value="Genomic_DNA"/>
</dbReference>
<proteinExistence type="predicted"/>
<name>A0AAV9QGC8_9PEZI</name>
<accession>A0AAV9QGC8</accession>
<protein>
    <submittedName>
        <fullName evidence="1">Uncharacterized protein</fullName>
    </submittedName>
</protein>
<comment type="caution">
    <text evidence="1">The sequence shown here is derived from an EMBL/GenBank/DDBJ whole genome shotgun (WGS) entry which is preliminary data.</text>
</comment>
<organism evidence="1 2">
    <name type="scientific">Vermiconidia calcicola</name>
    <dbReference type="NCBI Taxonomy" id="1690605"/>
    <lineage>
        <taxon>Eukaryota</taxon>
        <taxon>Fungi</taxon>
        <taxon>Dikarya</taxon>
        <taxon>Ascomycota</taxon>
        <taxon>Pezizomycotina</taxon>
        <taxon>Dothideomycetes</taxon>
        <taxon>Dothideomycetidae</taxon>
        <taxon>Mycosphaerellales</taxon>
        <taxon>Extremaceae</taxon>
        <taxon>Vermiconidia</taxon>
    </lineage>
</organism>
<sequence>MSLIYPDISHAALHLALLECFRRLRLSASRLDVELETPTYSEKPRSREHYAATKLPESERWDLLVRLAITRFTAWWMNIDRVFRHARAFTYHAGDQSVVQLTKDYLPPLDVLLICRGIPEFAQVCFPWPAIRDVLDVNTMTFKLPRAAENLFSTLTSQSADILTYLEGPPAYAESPGSRIQTDLFAKVKRHEKFMDDAHDLLWIRSPALKGSLERSCVEYLEFQLSSNPADVQTHDLPFGVELIWNTHKLYPRQYQLFHQGITPAPPAFTDSKSPIPSRFIVDAGLEQTRRPASECYCWACERTRDDLPAFSYDKSATTAPAYDKFLVSTLSSEQLRSIQDDLGFYRAVEEARSRRLPLPTRPPTAAEKAAEKLEAKKQAEAGWLPGLNEYLVTLPNGKKKIKRVKYASTMYGMSVV</sequence>
<keyword evidence="2" id="KW-1185">Reference proteome</keyword>